<name>A0ABP8UA44_9ACTN</name>
<dbReference type="RefSeq" id="WP_425551172.1">
    <property type="nucleotide sequence ID" value="NZ_BAABHK010000003.1"/>
</dbReference>
<sequence length="89" mass="9247">MGEVRPAAADAAVVRAAETFAGGDRRHRPAVERAAVLRAAADHIERLGDAAVMVAAITPWNGPLSAYLLAAFAGLRVGDPFDPTPKSAR</sequence>
<proteinExistence type="predicted"/>
<reference evidence="2" key="1">
    <citation type="journal article" date="2019" name="Int. J. Syst. Evol. Microbiol.">
        <title>The Global Catalogue of Microorganisms (GCM) 10K type strain sequencing project: providing services to taxonomists for standard genome sequencing and annotation.</title>
        <authorList>
            <consortium name="The Broad Institute Genomics Platform"/>
            <consortium name="The Broad Institute Genome Sequencing Center for Infectious Disease"/>
            <person name="Wu L."/>
            <person name="Ma J."/>
        </authorList>
    </citation>
    <scope>NUCLEOTIDE SEQUENCE [LARGE SCALE GENOMIC DNA]</scope>
    <source>
        <strain evidence="2">JCM 17939</strain>
    </source>
</reference>
<dbReference type="Proteomes" id="UP001501442">
    <property type="component" value="Unassembled WGS sequence"/>
</dbReference>
<accession>A0ABP8UA44</accession>
<comment type="caution">
    <text evidence="1">The sequence shown here is derived from an EMBL/GenBank/DDBJ whole genome shotgun (WGS) entry which is preliminary data.</text>
</comment>
<evidence type="ECO:0008006" key="3">
    <source>
        <dbReference type="Google" id="ProtNLM"/>
    </source>
</evidence>
<keyword evidence="2" id="KW-1185">Reference proteome</keyword>
<protein>
    <recommendedName>
        <fullName evidence="3">AMP-dependent synthetase/ligase domain-containing protein</fullName>
    </recommendedName>
</protein>
<gene>
    <name evidence="1" type="ORF">GCM10023196_023690</name>
</gene>
<evidence type="ECO:0000313" key="2">
    <source>
        <dbReference type="Proteomes" id="UP001501442"/>
    </source>
</evidence>
<organism evidence="1 2">
    <name type="scientific">Actinoallomurus vinaceus</name>
    <dbReference type="NCBI Taxonomy" id="1080074"/>
    <lineage>
        <taxon>Bacteria</taxon>
        <taxon>Bacillati</taxon>
        <taxon>Actinomycetota</taxon>
        <taxon>Actinomycetes</taxon>
        <taxon>Streptosporangiales</taxon>
        <taxon>Thermomonosporaceae</taxon>
        <taxon>Actinoallomurus</taxon>
    </lineage>
</organism>
<dbReference type="EMBL" id="BAABHK010000003">
    <property type="protein sequence ID" value="GAA4624255.1"/>
    <property type="molecule type" value="Genomic_DNA"/>
</dbReference>
<dbReference type="InterPro" id="IPR016161">
    <property type="entry name" value="Ald_DH/histidinol_DH"/>
</dbReference>
<evidence type="ECO:0000313" key="1">
    <source>
        <dbReference type="EMBL" id="GAA4624255.1"/>
    </source>
</evidence>
<dbReference type="SUPFAM" id="SSF53720">
    <property type="entry name" value="ALDH-like"/>
    <property type="match status" value="1"/>
</dbReference>